<keyword evidence="1" id="KW-0472">Membrane</keyword>
<evidence type="ECO:0000256" key="1">
    <source>
        <dbReference type="SAM" id="Phobius"/>
    </source>
</evidence>
<dbReference type="AlphaFoldDB" id="A0A6N4RAT0"/>
<dbReference type="Proteomes" id="UP000320948">
    <property type="component" value="Unassembled WGS sequence"/>
</dbReference>
<comment type="caution">
    <text evidence="2">The sequence shown here is derived from an EMBL/GenBank/DDBJ whole genome shotgun (WGS) entry which is preliminary data.</text>
</comment>
<gene>
    <name evidence="2" type="ORF">DI628_05100</name>
</gene>
<accession>A0A6N4RAT0</accession>
<dbReference type="EMBL" id="VAFM01000001">
    <property type="protein sequence ID" value="TKW62001.1"/>
    <property type="molecule type" value="Genomic_DNA"/>
</dbReference>
<sequence length="179" mass="20348">MSLPPLAPIPNLRRLLTPEETLLYTVRFHPLRGWPFLFGALGCLILSYYVPLAILPCAVLAILWYIPLMSNEVAVTNDRLLVRIGRFRLMMEAFDDASVMRWRVEQNALDVLLHTGRVVLRIREATAVREVTMNWVWHPMTLLEALQAMQEEQFRARGLSHEAATNTAASADVQIPKAS</sequence>
<evidence type="ECO:0000313" key="2">
    <source>
        <dbReference type="EMBL" id="TKW62001.1"/>
    </source>
</evidence>
<feature type="transmembrane region" description="Helical" evidence="1">
    <location>
        <begin position="36"/>
        <end position="66"/>
    </location>
</feature>
<organism evidence="2 3">
    <name type="scientific">Blastochloris viridis</name>
    <name type="common">Rhodopseudomonas viridis</name>
    <dbReference type="NCBI Taxonomy" id="1079"/>
    <lineage>
        <taxon>Bacteria</taxon>
        <taxon>Pseudomonadati</taxon>
        <taxon>Pseudomonadota</taxon>
        <taxon>Alphaproteobacteria</taxon>
        <taxon>Hyphomicrobiales</taxon>
        <taxon>Blastochloridaceae</taxon>
        <taxon>Blastochloris</taxon>
    </lineage>
</organism>
<evidence type="ECO:0000313" key="3">
    <source>
        <dbReference type="Proteomes" id="UP000320948"/>
    </source>
</evidence>
<name>A0A6N4RAT0_BLAVI</name>
<protein>
    <submittedName>
        <fullName evidence="2">Uncharacterized protein</fullName>
    </submittedName>
</protein>
<keyword evidence="1" id="KW-0812">Transmembrane</keyword>
<keyword evidence="1" id="KW-1133">Transmembrane helix</keyword>
<proteinExistence type="predicted"/>
<reference evidence="2 3" key="1">
    <citation type="journal article" date="2017" name="Nat. Commun.">
        <title>In situ click chemistry generation of cyclooxygenase-2 inhibitors.</title>
        <authorList>
            <person name="Bhardwaj A."/>
            <person name="Kaur J."/>
            <person name="Wuest M."/>
            <person name="Wuest F."/>
        </authorList>
    </citation>
    <scope>NUCLEOTIDE SEQUENCE [LARGE SCALE GENOMIC DNA]</scope>
    <source>
        <strain evidence="2">S2_018_000_R2_106</strain>
    </source>
</reference>